<feature type="signal peptide" evidence="1">
    <location>
        <begin position="1"/>
        <end position="32"/>
    </location>
</feature>
<evidence type="ECO:0000256" key="1">
    <source>
        <dbReference type="SAM" id="SignalP"/>
    </source>
</evidence>
<keyword evidence="1" id="KW-0732">Signal</keyword>
<proteinExistence type="predicted"/>
<evidence type="ECO:0008006" key="3">
    <source>
        <dbReference type="Google" id="ProtNLM"/>
    </source>
</evidence>
<reference evidence="2" key="1">
    <citation type="submission" date="2014-09" db="EMBL/GenBank/DDBJ databases">
        <authorList>
            <person name="Magalhaes I.L.F."/>
            <person name="Oliveira U."/>
            <person name="Santos F.R."/>
            <person name="Vidigal T.H.D.A."/>
            <person name="Brescovit A.D."/>
            <person name="Santos A.J."/>
        </authorList>
    </citation>
    <scope>NUCLEOTIDE SEQUENCE</scope>
    <source>
        <tissue evidence="2">Shoot tissue taken approximately 20 cm above the soil surface</tissue>
    </source>
</reference>
<organism evidence="2">
    <name type="scientific">Arundo donax</name>
    <name type="common">Giant reed</name>
    <name type="synonym">Donax arundinaceus</name>
    <dbReference type="NCBI Taxonomy" id="35708"/>
    <lineage>
        <taxon>Eukaryota</taxon>
        <taxon>Viridiplantae</taxon>
        <taxon>Streptophyta</taxon>
        <taxon>Embryophyta</taxon>
        <taxon>Tracheophyta</taxon>
        <taxon>Spermatophyta</taxon>
        <taxon>Magnoliopsida</taxon>
        <taxon>Liliopsida</taxon>
        <taxon>Poales</taxon>
        <taxon>Poaceae</taxon>
        <taxon>PACMAD clade</taxon>
        <taxon>Arundinoideae</taxon>
        <taxon>Arundineae</taxon>
        <taxon>Arundo</taxon>
    </lineage>
</organism>
<dbReference type="AlphaFoldDB" id="A0A0A9FIL2"/>
<protein>
    <recommendedName>
        <fullName evidence="3">Secreted protein</fullName>
    </recommendedName>
</protein>
<accession>A0A0A9FIL2</accession>
<sequence length="58" mass="6621">MYGAKRAKVTRVVPFHMLRCLICCLVSASVTSCPDSQLVFIDLLIWIYESEVSLRVCR</sequence>
<reference evidence="2" key="2">
    <citation type="journal article" date="2015" name="Data Brief">
        <title>Shoot transcriptome of the giant reed, Arundo donax.</title>
        <authorList>
            <person name="Barrero R.A."/>
            <person name="Guerrero F.D."/>
            <person name="Moolhuijzen P."/>
            <person name="Goolsby J.A."/>
            <person name="Tidwell J."/>
            <person name="Bellgard S.E."/>
            <person name="Bellgard M.I."/>
        </authorList>
    </citation>
    <scope>NUCLEOTIDE SEQUENCE</scope>
    <source>
        <tissue evidence="2">Shoot tissue taken approximately 20 cm above the soil surface</tissue>
    </source>
</reference>
<dbReference type="PROSITE" id="PS51257">
    <property type="entry name" value="PROKAR_LIPOPROTEIN"/>
    <property type="match status" value="1"/>
</dbReference>
<dbReference type="EMBL" id="GBRH01185006">
    <property type="protein sequence ID" value="JAE12890.1"/>
    <property type="molecule type" value="Transcribed_RNA"/>
</dbReference>
<name>A0A0A9FIL2_ARUDO</name>
<feature type="chain" id="PRO_5002044531" description="Secreted protein" evidence="1">
    <location>
        <begin position="33"/>
        <end position="58"/>
    </location>
</feature>
<evidence type="ECO:0000313" key="2">
    <source>
        <dbReference type="EMBL" id="JAE12890.1"/>
    </source>
</evidence>